<dbReference type="SMART" id="SM00267">
    <property type="entry name" value="GGDEF"/>
    <property type="match status" value="1"/>
</dbReference>
<dbReference type="EMBL" id="QDDL01000002">
    <property type="protein sequence ID" value="PVZ70512.1"/>
    <property type="molecule type" value="Genomic_DNA"/>
</dbReference>
<dbReference type="InterPro" id="IPR029787">
    <property type="entry name" value="Nucleotide_cyclase"/>
</dbReference>
<dbReference type="Pfam" id="PF00990">
    <property type="entry name" value="GGDEF"/>
    <property type="match status" value="1"/>
</dbReference>
<dbReference type="Proteomes" id="UP000244906">
    <property type="component" value="Unassembled WGS sequence"/>
</dbReference>
<evidence type="ECO:0000313" key="7">
    <source>
        <dbReference type="Proteomes" id="UP000244906"/>
    </source>
</evidence>
<keyword evidence="3" id="KW-0472">Membrane</keyword>
<dbReference type="PANTHER" id="PTHR45138">
    <property type="entry name" value="REGULATORY COMPONENTS OF SENSORY TRANSDUCTION SYSTEM"/>
    <property type="match status" value="1"/>
</dbReference>
<dbReference type="SUPFAM" id="SSF55073">
    <property type="entry name" value="Nucleotide cyclase"/>
    <property type="match status" value="1"/>
</dbReference>
<comment type="caution">
    <text evidence="6">The sequence shown here is derived from an EMBL/GenBank/DDBJ whole genome shotgun (WGS) entry which is preliminary data.</text>
</comment>
<gene>
    <name evidence="6" type="ORF">DC094_07985</name>
</gene>
<keyword evidence="3" id="KW-1133">Transmembrane helix</keyword>
<dbReference type="Gene3D" id="3.30.70.270">
    <property type="match status" value="1"/>
</dbReference>
<reference evidence="6 7" key="1">
    <citation type="submission" date="2018-04" db="EMBL/GenBank/DDBJ databases">
        <title>Thalassorhabdus spongiae gen. nov., sp. nov., isolated from a marine sponge in South-West Iceland.</title>
        <authorList>
            <person name="Knobloch S."/>
            <person name="Daussin A."/>
            <person name="Johannsson R."/>
            <person name="Marteinsson V.T."/>
        </authorList>
    </citation>
    <scope>NUCLEOTIDE SEQUENCE [LARGE SCALE GENOMIC DNA]</scope>
    <source>
        <strain evidence="6 7">Hp12</strain>
    </source>
</reference>
<dbReference type="PROSITE" id="PS50887">
    <property type="entry name" value="GGDEF"/>
    <property type="match status" value="1"/>
</dbReference>
<dbReference type="AlphaFoldDB" id="A0A2V1H243"/>
<dbReference type="NCBIfam" id="TIGR00254">
    <property type="entry name" value="GGDEF"/>
    <property type="match status" value="1"/>
</dbReference>
<feature type="transmembrane region" description="Helical" evidence="3">
    <location>
        <begin position="250"/>
        <end position="270"/>
    </location>
</feature>
<proteinExistence type="predicted"/>
<feature type="signal peptide" evidence="4">
    <location>
        <begin position="1"/>
        <end position="19"/>
    </location>
</feature>
<name>A0A2V1H243_9GAMM</name>
<dbReference type="InterPro" id="IPR043128">
    <property type="entry name" value="Rev_trsase/Diguanyl_cyclase"/>
</dbReference>
<comment type="catalytic activity">
    <reaction evidence="2">
        <text>2 GTP = 3',3'-c-di-GMP + 2 diphosphate</text>
        <dbReference type="Rhea" id="RHEA:24898"/>
        <dbReference type="ChEBI" id="CHEBI:33019"/>
        <dbReference type="ChEBI" id="CHEBI:37565"/>
        <dbReference type="ChEBI" id="CHEBI:58805"/>
        <dbReference type="EC" id="2.7.7.65"/>
    </reaction>
</comment>
<dbReference type="InterPro" id="IPR000160">
    <property type="entry name" value="GGDEF_dom"/>
</dbReference>
<dbReference type="RefSeq" id="WP_116686584.1">
    <property type="nucleotide sequence ID" value="NZ_CAWNYD010000002.1"/>
</dbReference>
<feature type="transmembrane region" description="Helical" evidence="3">
    <location>
        <begin position="212"/>
        <end position="238"/>
    </location>
</feature>
<evidence type="ECO:0000259" key="5">
    <source>
        <dbReference type="PROSITE" id="PS50887"/>
    </source>
</evidence>
<dbReference type="PANTHER" id="PTHR45138:SF9">
    <property type="entry name" value="DIGUANYLATE CYCLASE DGCM-RELATED"/>
    <property type="match status" value="1"/>
</dbReference>
<dbReference type="CDD" id="cd01949">
    <property type="entry name" value="GGDEF"/>
    <property type="match status" value="1"/>
</dbReference>
<evidence type="ECO:0000256" key="1">
    <source>
        <dbReference type="ARBA" id="ARBA00012528"/>
    </source>
</evidence>
<feature type="transmembrane region" description="Helical" evidence="3">
    <location>
        <begin position="276"/>
        <end position="292"/>
    </location>
</feature>
<organism evidence="6 7">
    <name type="scientific">Pelagibaculum spongiae</name>
    <dbReference type="NCBI Taxonomy" id="2080658"/>
    <lineage>
        <taxon>Bacteria</taxon>
        <taxon>Pseudomonadati</taxon>
        <taxon>Pseudomonadota</taxon>
        <taxon>Gammaproteobacteria</taxon>
        <taxon>Oceanospirillales</taxon>
        <taxon>Pelagibaculum</taxon>
    </lineage>
</organism>
<feature type="transmembrane region" description="Helical" evidence="3">
    <location>
        <begin position="166"/>
        <end position="182"/>
    </location>
</feature>
<feature type="domain" description="GGDEF" evidence="5">
    <location>
        <begin position="439"/>
        <end position="567"/>
    </location>
</feature>
<keyword evidence="7" id="KW-1185">Reference proteome</keyword>
<keyword evidence="3" id="KW-0812">Transmembrane</keyword>
<dbReference type="GO" id="GO:0052621">
    <property type="term" value="F:diguanylate cyclase activity"/>
    <property type="evidence" value="ECO:0007669"/>
    <property type="project" value="UniProtKB-EC"/>
</dbReference>
<evidence type="ECO:0000313" key="6">
    <source>
        <dbReference type="EMBL" id="PVZ70512.1"/>
    </source>
</evidence>
<sequence length="567" mass="64272">MPRLLCGLLLLLSSSFIWAAPEQLLVLDHQSVARDITRFFNLIEKPHAQGAPSVIAGANHLPREITLQPSQPEWFSVLVSNQSGKVRPVWLVPQHSSPLSLKVYYQSGDELILMEASEGFYYLELPAGYGYRILISMQSNSQQKIHFRMVDSRLLPQNLPKPDFEFLVYGLLLGMAVYGALFSTPSLMLRYALFVAMMLPLLTLATREQHLIFPWALPAVASQWLLLAIWSLIVVWICRVLGKPVALSKWLVRAGNFMLPIHLLVFSAFLVIDPRISWLFAALLLGAQFLWLSRVRSAYDMSGLPDPGPLHLSLLPVMLWCVSESLATFDNADRWMISAWWLNRTLVFLTVLLMGNAFFRRQQQLWLKQKQAHKSEKLTSREQGKQLAKVAKESLQSRKEAEVAKLEARTDALTHLLNRKALEEDLHLVRQVWQHDHTQDHLIMAIDLDGMKGVNDSLGHAEGDRMLQVFATSMQTMFRAEDRLYRTGGDEFVAILGIQNAKQARRRLDLALASTREQGYSQIGLSAGTALVSECMGNVEQALTIADNRMYQEKRSKPSHRSSIPQR</sequence>
<feature type="chain" id="PRO_5015906038" description="diguanylate cyclase" evidence="4">
    <location>
        <begin position="20"/>
        <end position="567"/>
    </location>
</feature>
<dbReference type="OrthoDB" id="766410at2"/>
<evidence type="ECO:0000256" key="3">
    <source>
        <dbReference type="SAM" id="Phobius"/>
    </source>
</evidence>
<accession>A0A2V1H243</accession>
<keyword evidence="4" id="KW-0732">Signal</keyword>
<feature type="transmembrane region" description="Helical" evidence="3">
    <location>
        <begin position="341"/>
        <end position="359"/>
    </location>
</feature>
<evidence type="ECO:0000256" key="4">
    <source>
        <dbReference type="SAM" id="SignalP"/>
    </source>
</evidence>
<dbReference type="EC" id="2.7.7.65" evidence="1"/>
<feature type="transmembrane region" description="Helical" evidence="3">
    <location>
        <begin position="189"/>
        <end position="206"/>
    </location>
</feature>
<evidence type="ECO:0000256" key="2">
    <source>
        <dbReference type="ARBA" id="ARBA00034247"/>
    </source>
</evidence>
<dbReference type="InterPro" id="IPR050469">
    <property type="entry name" value="Diguanylate_Cyclase"/>
</dbReference>
<protein>
    <recommendedName>
        <fullName evidence="1">diguanylate cyclase</fullName>
        <ecNumber evidence="1">2.7.7.65</ecNumber>
    </recommendedName>
</protein>